<dbReference type="AlphaFoldDB" id="A0A3R6JEE4"/>
<keyword evidence="3" id="KW-0238">DNA-binding</keyword>
<keyword evidence="6" id="KW-1185">Reference proteome</keyword>
<protein>
    <submittedName>
        <fullName evidence="5">Restriction endonuclease subunit S</fullName>
    </submittedName>
</protein>
<dbReference type="GO" id="GO:0009307">
    <property type="term" value="P:DNA restriction-modification system"/>
    <property type="evidence" value="ECO:0007669"/>
    <property type="project" value="UniProtKB-KW"/>
</dbReference>
<keyword evidence="2" id="KW-0680">Restriction system</keyword>
<dbReference type="GO" id="GO:0003677">
    <property type="term" value="F:DNA binding"/>
    <property type="evidence" value="ECO:0007669"/>
    <property type="project" value="UniProtKB-KW"/>
</dbReference>
<gene>
    <name evidence="5" type="ORF">DW060_01385</name>
</gene>
<comment type="caution">
    <text evidence="5">The sequence shown here is derived from an EMBL/GenBank/DDBJ whole genome shotgun (WGS) entry which is preliminary data.</text>
</comment>
<sequence length="406" mass="46032">MITTINNEHKKVYVPNLRFPEFEGEWEKCKLLKICTFFSGGTPSSSNKDFYGGNIPFIRSGELHADSTELFITQAGFDSSSAKMVEIGDLLLAMYGATSGDIAVSKIKGAINQAILCIRTKQNKKFIESVWNKHVSKNLRKYLQGGQGNLSADIIKGISFSFPTLKEQEKIANLVSLLDERIATQNKIIDKLQTLIKGLEDNLLDNPLWEKTYLRSFMQFFSTNSLSWEQLSYEEGEIRNLHYGLIHGFQTRSINSVSLPMIKNEAIPKQYTLCQVGDVAFADASEDTGEIAKSVEFVDTIEGDTICGLHTIHGRDIKNRTVVGFKGFAFNSRYFHNQIKRLAQGTKVFSITANNLSSCYVYLPDFDTQKAIVKLLKAYEEKLLVSKRLLEQYEKQKQYLLRQMFI</sequence>
<keyword evidence="5" id="KW-0540">Nuclease</keyword>
<dbReference type="SUPFAM" id="SSF116734">
    <property type="entry name" value="DNA methylase specificity domain"/>
    <property type="match status" value="2"/>
</dbReference>
<dbReference type="InterPro" id="IPR044946">
    <property type="entry name" value="Restrct_endonuc_typeI_TRD_sf"/>
</dbReference>
<dbReference type="CDD" id="cd17515">
    <property type="entry name" value="RMtype1_S_MjaORF132P_Sau1132ORF3780P-TRD1-CR1_like"/>
    <property type="match status" value="1"/>
</dbReference>
<keyword evidence="5" id="KW-0378">Hydrolase</keyword>
<proteinExistence type="inferred from homology"/>
<accession>A0A3R6JEE4</accession>
<dbReference type="OrthoDB" id="2234796at2"/>
<dbReference type="Proteomes" id="UP000286598">
    <property type="component" value="Unassembled WGS sequence"/>
</dbReference>
<dbReference type="InterPro" id="IPR000055">
    <property type="entry name" value="Restrct_endonuc_typeI_TRD"/>
</dbReference>
<name>A0A3R6JEE4_9BACT</name>
<dbReference type="Gene3D" id="1.10.287.1120">
    <property type="entry name" value="Bipartite methylase S protein"/>
    <property type="match status" value="1"/>
</dbReference>
<evidence type="ECO:0000313" key="5">
    <source>
        <dbReference type="EMBL" id="RHK52843.1"/>
    </source>
</evidence>
<dbReference type="PANTHER" id="PTHR30408:SF13">
    <property type="entry name" value="TYPE I RESTRICTION ENZYME HINDI SPECIFICITY SUBUNIT"/>
    <property type="match status" value="1"/>
</dbReference>
<organism evidence="5 6">
    <name type="scientific">Leyella stercorea</name>
    <dbReference type="NCBI Taxonomy" id="363265"/>
    <lineage>
        <taxon>Bacteria</taxon>
        <taxon>Pseudomonadati</taxon>
        <taxon>Bacteroidota</taxon>
        <taxon>Bacteroidia</taxon>
        <taxon>Bacteroidales</taxon>
        <taxon>Prevotellaceae</taxon>
        <taxon>Leyella</taxon>
    </lineage>
</organism>
<dbReference type="GO" id="GO:0004519">
    <property type="term" value="F:endonuclease activity"/>
    <property type="evidence" value="ECO:0007669"/>
    <property type="project" value="UniProtKB-KW"/>
</dbReference>
<feature type="domain" description="Type I restriction modification DNA specificity" evidence="4">
    <location>
        <begin position="25"/>
        <end position="193"/>
    </location>
</feature>
<dbReference type="Pfam" id="PF01420">
    <property type="entry name" value="Methylase_S"/>
    <property type="match status" value="1"/>
</dbReference>
<evidence type="ECO:0000256" key="2">
    <source>
        <dbReference type="ARBA" id="ARBA00022747"/>
    </source>
</evidence>
<evidence type="ECO:0000256" key="1">
    <source>
        <dbReference type="ARBA" id="ARBA00010923"/>
    </source>
</evidence>
<keyword evidence="5" id="KW-0255">Endonuclease</keyword>
<dbReference type="PANTHER" id="PTHR30408">
    <property type="entry name" value="TYPE-1 RESTRICTION ENZYME ECOKI SPECIFICITY PROTEIN"/>
    <property type="match status" value="1"/>
</dbReference>
<dbReference type="InterPro" id="IPR052021">
    <property type="entry name" value="Type-I_RS_S_subunit"/>
</dbReference>
<reference evidence="5 6" key="1">
    <citation type="submission" date="2018-08" db="EMBL/GenBank/DDBJ databases">
        <title>A genome reference for cultivated species of the human gut microbiota.</title>
        <authorList>
            <person name="Zou Y."/>
            <person name="Xue W."/>
            <person name="Luo G."/>
        </authorList>
    </citation>
    <scope>NUCLEOTIDE SEQUENCE [LARGE SCALE GENOMIC DNA]</scope>
    <source>
        <strain evidence="5 6">AF42-9</strain>
    </source>
</reference>
<dbReference type="EMBL" id="QRNO01000003">
    <property type="protein sequence ID" value="RHK52843.1"/>
    <property type="molecule type" value="Genomic_DNA"/>
</dbReference>
<dbReference type="Gene3D" id="3.90.220.20">
    <property type="entry name" value="DNA methylase specificity domains"/>
    <property type="match status" value="2"/>
</dbReference>
<evidence type="ECO:0000256" key="3">
    <source>
        <dbReference type="ARBA" id="ARBA00023125"/>
    </source>
</evidence>
<comment type="similarity">
    <text evidence="1">Belongs to the type-I restriction system S methylase family.</text>
</comment>
<evidence type="ECO:0000313" key="6">
    <source>
        <dbReference type="Proteomes" id="UP000286598"/>
    </source>
</evidence>
<evidence type="ECO:0000259" key="4">
    <source>
        <dbReference type="Pfam" id="PF01420"/>
    </source>
</evidence>